<organism evidence="2 3">
    <name type="scientific">Caballeronia glathei</name>
    <dbReference type="NCBI Taxonomy" id="60547"/>
    <lineage>
        <taxon>Bacteria</taxon>
        <taxon>Pseudomonadati</taxon>
        <taxon>Pseudomonadota</taxon>
        <taxon>Betaproteobacteria</taxon>
        <taxon>Burkholderiales</taxon>
        <taxon>Burkholderiaceae</taxon>
        <taxon>Caballeronia</taxon>
    </lineage>
</organism>
<dbReference type="PANTHER" id="PTHR33164:SF105">
    <property type="entry name" value="TRANSCRIPTIONAL REPRESSOR PROTEIN-RELATED"/>
    <property type="match status" value="1"/>
</dbReference>
<dbReference type="InterPro" id="IPR036388">
    <property type="entry name" value="WH-like_DNA-bd_sf"/>
</dbReference>
<dbReference type="Pfam" id="PF01047">
    <property type="entry name" value="MarR"/>
    <property type="match status" value="1"/>
</dbReference>
<dbReference type="InterPro" id="IPR036390">
    <property type="entry name" value="WH_DNA-bd_sf"/>
</dbReference>
<dbReference type="STRING" id="60547.GCA_000751215_00059"/>
<proteinExistence type="predicted"/>
<dbReference type="Proteomes" id="UP000027466">
    <property type="component" value="Unassembled WGS sequence"/>
</dbReference>
<evidence type="ECO:0000313" key="3">
    <source>
        <dbReference type="Proteomes" id="UP000027466"/>
    </source>
</evidence>
<evidence type="ECO:0000259" key="1">
    <source>
        <dbReference type="PROSITE" id="PS50995"/>
    </source>
</evidence>
<dbReference type="InterPro" id="IPR039422">
    <property type="entry name" value="MarR/SlyA-like"/>
</dbReference>
<dbReference type="PANTHER" id="PTHR33164">
    <property type="entry name" value="TRANSCRIPTIONAL REGULATOR, MARR FAMILY"/>
    <property type="match status" value="1"/>
</dbReference>
<dbReference type="RefSeq" id="WP_051672840.1">
    <property type="nucleotide sequence ID" value="NZ_CADFFX010000037.1"/>
</dbReference>
<dbReference type="SMART" id="SM00347">
    <property type="entry name" value="HTH_MARR"/>
    <property type="match status" value="1"/>
</dbReference>
<dbReference type="GO" id="GO:0003700">
    <property type="term" value="F:DNA-binding transcription factor activity"/>
    <property type="evidence" value="ECO:0007669"/>
    <property type="project" value="InterPro"/>
</dbReference>
<evidence type="ECO:0000313" key="2">
    <source>
        <dbReference type="EMBL" id="KDR39366.1"/>
    </source>
</evidence>
<protein>
    <submittedName>
        <fullName evidence="2">MarR family transcriptional regulator</fullName>
    </submittedName>
</protein>
<dbReference type="AlphaFoldDB" id="A0A069PPX7"/>
<feature type="domain" description="HTH marR-type" evidence="1">
    <location>
        <begin position="21"/>
        <end position="149"/>
    </location>
</feature>
<reference evidence="2 3" key="1">
    <citation type="submission" date="2014-03" db="EMBL/GenBank/DDBJ databases">
        <title>Draft Genome Sequences of Four Burkholderia Strains.</title>
        <authorList>
            <person name="Liu X.Y."/>
            <person name="Li C.X."/>
            <person name="Xu J.H."/>
        </authorList>
    </citation>
    <scope>NUCLEOTIDE SEQUENCE [LARGE SCALE GENOMIC DNA]</scope>
    <source>
        <strain evidence="2 3">DSM 50014</strain>
    </source>
</reference>
<dbReference type="InterPro" id="IPR000835">
    <property type="entry name" value="HTH_MarR-typ"/>
</dbReference>
<sequence length="152" mass="17104">MSDHEHALQREPMTQGGRCNATALRRAMRNVSLLYDTYMAPCGLKATQRSILSCIKREGSPTMGELAEQLVLCRSALTHNLRPLERDGMVSVKPARDNKRVKIVRLTPRGLKKLQESTVYWQMAQDRFESAFGRGSAANLRTVLDAVGRIEF</sequence>
<dbReference type="GO" id="GO:0006950">
    <property type="term" value="P:response to stress"/>
    <property type="evidence" value="ECO:0007669"/>
    <property type="project" value="TreeGrafter"/>
</dbReference>
<dbReference type="EMBL" id="JFHC01000060">
    <property type="protein sequence ID" value="KDR39366.1"/>
    <property type="molecule type" value="Genomic_DNA"/>
</dbReference>
<comment type="caution">
    <text evidence="2">The sequence shown here is derived from an EMBL/GenBank/DDBJ whole genome shotgun (WGS) entry which is preliminary data.</text>
</comment>
<keyword evidence="3" id="KW-1185">Reference proteome</keyword>
<name>A0A069PPX7_9BURK</name>
<accession>A0A069PPX7</accession>
<dbReference type="PROSITE" id="PS50995">
    <property type="entry name" value="HTH_MARR_2"/>
    <property type="match status" value="1"/>
</dbReference>
<gene>
    <name evidence="2" type="ORF">BG61_33150</name>
</gene>
<dbReference type="SUPFAM" id="SSF46785">
    <property type="entry name" value="Winged helix' DNA-binding domain"/>
    <property type="match status" value="1"/>
</dbReference>
<dbReference type="Gene3D" id="1.10.10.10">
    <property type="entry name" value="Winged helix-like DNA-binding domain superfamily/Winged helix DNA-binding domain"/>
    <property type="match status" value="1"/>
</dbReference>